<reference evidence="1 2" key="1">
    <citation type="submission" date="2024-05" db="EMBL/GenBank/DDBJ databases">
        <title>Haplotype-resolved chromosome-level genome assembly of Huyou (Citrus changshanensis).</title>
        <authorList>
            <person name="Miao C."/>
            <person name="Chen W."/>
            <person name="Wu Y."/>
            <person name="Wang L."/>
            <person name="Zhao S."/>
            <person name="Grierson D."/>
            <person name="Xu C."/>
            <person name="Chen K."/>
        </authorList>
    </citation>
    <scope>NUCLEOTIDE SEQUENCE [LARGE SCALE GENOMIC DNA]</scope>
    <source>
        <strain evidence="1">01-14</strain>
        <tissue evidence="1">Leaf</tissue>
    </source>
</reference>
<dbReference type="PANTHER" id="PTHR48213">
    <property type="entry name" value="VID27-LIKE PROTEIN"/>
    <property type="match status" value="1"/>
</dbReference>
<evidence type="ECO:0000313" key="1">
    <source>
        <dbReference type="EMBL" id="KAK9177154.1"/>
    </source>
</evidence>
<proteinExistence type="predicted"/>
<dbReference type="PANTHER" id="PTHR48213:SF1">
    <property type="entry name" value="PROSTATIC SPERMINE-BINDING-LIKE PROTEIN"/>
    <property type="match status" value="1"/>
</dbReference>
<keyword evidence="2" id="KW-1185">Reference proteome</keyword>
<dbReference type="EMBL" id="JBCGBO010000025">
    <property type="protein sequence ID" value="KAK9177154.1"/>
    <property type="molecule type" value="Genomic_DNA"/>
</dbReference>
<accession>A0AAP0QBH2</accession>
<comment type="caution">
    <text evidence="1">The sequence shown here is derived from an EMBL/GenBank/DDBJ whole genome shotgun (WGS) entry which is preliminary data.</text>
</comment>
<protein>
    <submittedName>
        <fullName evidence="1">Uncharacterized protein</fullName>
    </submittedName>
</protein>
<evidence type="ECO:0000313" key="2">
    <source>
        <dbReference type="Proteomes" id="UP001428341"/>
    </source>
</evidence>
<dbReference type="Proteomes" id="UP001428341">
    <property type="component" value="Unassembled WGS sequence"/>
</dbReference>
<gene>
    <name evidence="1" type="ORF">WN944_029173</name>
</gene>
<name>A0AAP0QBH2_9ROSI</name>
<organism evidence="1 2">
    <name type="scientific">Citrus x changshan-huyou</name>
    <dbReference type="NCBI Taxonomy" id="2935761"/>
    <lineage>
        <taxon>Eukaryota</taxon>
        <taxon>Viridiplantae</taxon>
        <taxon>Streptophyta</taxon>
        <taxon>Embryophyta</taxon>
        <taxon>Tracheophyta</taxon>
        <taxon>Spermatophyta</taxon>
        <taxon>Magnoliopsida</taxon>
        <taxon>eudicotyledons</taxon>
        <taxon>Gunneridae</taxon>
        <taxon>Pentapetalae</taxon>
        <taxon>rosids</taxon>
        <taxon>malvids</taxon>
        <taxon>Sapindales</taxon>
        <taxon>Rutaceae</taxon>
        <taxon>Aurantioideae</taxon>
        <taxon>Citrus</taxon>
    </lineage>
</organism>
<dbReference type="AlphaFoldDB" id="A0AAP0QBH2"/>
<sequence>MAQKNQILQLQQQGSDEFLCLSSGESEEIDLSYWEFINTSDADDHEIDELSLDSINDDGLFVSWHSSVANSIVALEASHFDEGKSVVLDDVGVRIGGGFIEEQVSHVGDQYHDDGVDEGECRDYYEHGYDDSDGYDDDGAYDLDDELVPRAVSGKLGRQRMRKLGKRASAKVNSSKRAPFSYVKPGAVHGKHGLGMKYSC</sequence>